<dbReference type="Proteomes" id="UP000006322">
    <property type="component" value="Unassembled WGS sequence"/>
</dbReference>
<reference evidence="2" key="1">
    <citation type="journal article" date="2014" name="Environ. Microbiol.">
        <title>Comparative genomics of the marine bacterial genus Glaciecola reveals the high degree of genomic diversity and genomic characteristic for cold adaptation.</title>
        <authorList>
            <person name="Qin Q.L."/>
            <person name="Xie B.B."/>
            <person name="Yu Y."/>
            <person name="Shu Y.L."/>
            <person name="Rong J.C."/>
            <person name="Zhang Y.J."/>
            <person name="Zhao D.L."/>
            <person name="Chen X.L."/>
            <person name="Zhang X.Y."/>
            <person name="Chen B."/>
            <person name="Zhou B.C."/>
            <person name="Zhang Y.Z."/>
        </authorList>
    </citation>
    <scope>NUCLEOTIDE SEQUENCE [LARGE SCALE GENOMIC DNA]</scope>
    <source>
        <strain evidence="2">LMG 21857</strain>
    </source>
</reference>
<gene>
    <name evidence="1" type="ORF">GPLA_0412</name>
</gene>
<dbReference type="EMBL" id="BAER01000017">
    <property type="protein sequence ID" value="GAC31330.1"/>
    <property type="molecule type" value="Genomic_DNA"/>
</dbReference>
<name>K7A7C0_9ALTE</name>
<keyword evidence="2" id="KW-1185">Reference proteome</keyword>
<sequence>MTRAYYSKNVLLYHELSDYLLPRLFCTVIVIAELSLTLG</sequence>
<protein>
    <submittedName>
        <fullName evidence="1">Uncharacterized protein</fullName>
    </submittedName>
</protein>
<organism evidence="1 2">
    <name type="scientific">Paraglaciecola polaris LMG 21857</name>
    <dbReference type="NCBI Taxonomy" id="1129793"/>
    <lineage>
        <taxon>Bacteria</taxon>
        <taxon>Pseudomonadati</taxon>
        <taxon>Pseudomonadota</taxon>
        <taxon>Gammaproteobacteria</taxon>
        <taxon>Alteromonadales</taxon>
        <taxon>Alteromonadaceae</taxon>
        <taxon>Paraglaciecola</taxon>
    </lineage>
</organism>
<evidence type="ECO:0000313" key="2">
    <source>
        <dbReference type="Proteomes" id="UP000006322"/>
    </source>
</evidence>
<evidence type="ECO:0000313" key="1">
    <source>
        <dbReference type="EMBL" id="GAC31330.1"/>
    </source>
</evidence>
<dbReference type="AlphaFoldDB" id="K7A7C0"/>
<accession>K7A7C0</accession>
<proteinExistence type="predicted"/>
<comment type="caution">
    <text evidence="1">The sequence shown here is derived from an EMBL/GenBank/DDBJ whole genome shotgun (WGS) entry which is preliminary data.</text>
</comment>
<dbReference type="STRING" id="1129793.GPLA_0412"/>